<dbReference type="KEGG" id="vg:65118002"/>
<dbReference type="RefSeq" id="YP_010100308.1">
    <property type="nucleotide sequence ID" value="NC_055782.1"/>
</dbReference>
<reference evidence="1 2" key="1">
    <citation type="submission" date="2018-11" db="EMBL/GenBank/DDBJ databases">
        <authorList>
            <person name="Ji L."/>
        </authorList>
    </citation>
    <scope>NUCLEOTIDE SEQUENCE [LARGE SCALE GENOMIC DNA]</scope>
</reference>
<proteinExistence type="predicted"/>
<sequence length="191" mass="21423">MGRKFRSNIFTRYSSACRASASSPKEKPMSDLDINKLMDITDLPGLTGEEVTAYEPLVLKEVESNPQNRTPDLEDDYSVVRRNLHFQQQMLMDAGKIFLEAAKNAESPRHMEVFATLMGQMTTTNKELLKLHKEMKDITAEQIGTKGGEPNQTNIQNATIFMGSPTDLMDEVGDAYEAQEEREKVINGTTS</sequence>
<dbReference type="InterPro" id="IPR020342">
    <property type="entry name" value="Phage_T4_Gp16_DNA-pack"/>
</dbReference>
<dbReference type="EMBL" id="MK234886">
    <property type="protein sequence ID" value="QAU03640.1"/>
    <property type="molecule type" value="Genomic_DNA"/>
</dbReference>
<dbReference type="Proteomes" id="UP000290498">
    <property type="component" value="Segment"/>
</dbReference>
<protein>
    <submittedName>
        <fullName evidence="1">Terminase DNA packaging enzyme small subunit</fullName>
    </submittedName>
</protein>
<keyword evidence="2" id="KW-1185">Reference proteome</keyword>
<dbReference type="GeneID" id="65118002"/>
<organism evidence="1 2">
    <name type="scientific">Escherichia phage AnYang</name>
    <dbReference type="NCBI Taxonomy" id="2499909"/>
    <lineage>
        <taxon>Viruses</taxon>
        <taxon>Duplodnaviria</taxon>
        <taxon>Heunggongvirae</taxon>
        <taxon>Uroviricota</taxon>
        <taxon>Caudoviricetes</taxon>
        <taxon>Pantevenvirales</taxon>
        <taxon>Straboviridae</taxon>
        <taxon>Tevenvirinae</taxon>
        <taxon>Dhakavirus</taxon>
        <taxon>Dhakavirus anyang</taxon>
    </lineage>
</organism>
<dbReference type="Gene3D" id="1.10.287.1060">
    <property type="entry name" value="ESAT-6-like"/>
    <property type="match status" value="1"/>
</dbReference>
<dbReference type="Pfam" id="PF11053">
    <property type="entry name" value="DNA_Packaging"/>
    <property type="match status" value="1"/>
</dbReference>
<name>A0A410T4L4_9CAUD</name>
<evidence type="ECO:0000313" key="2">
    <source>
        <dbReference type="Proteomes" id="UP000290498"/>
    </source>
</evidence>
<accession>A0A410T4L4</accession>
<dbReference type="FunFam" id="1.10.287.1060:FF:000005">
    <property type="entry name" value="Phage terminase, small subunit"/>
    <property type="match status" value="1"/>
</dbReference>
<evidence type="ECO:0000313" key="1">
    <source>
        <dbReference type="EMBL" id="QAU03640.1"/>
    </source>
</evidence>